<evidence type="ECO:0000313" key="1">
    <source>
        <dbReference type="EMBL" id="ASK27679.1"/>
    </source>
</evidence>
<accession>A0A220S2H8</accession>
<sequence>MENDIRHHAPKRRKRRHAPPFWQADRPYLREQQVSDARFRFLGYIMAFLAGAINAGGFFAFARYTSHVTGSMSLLSDMIYLGEWGIAAVAFISILCFIGGAAHSSWIVFWTQQKRFRGSFGFSMWLEAVYLLVFGLFGTTALHWNVGLDGMVMPSLALFLLCFIMGMHNTVITLLSGGAIRSTHMTGSATDLGIELSKLLYYKKKQHPCLPHVNVNRPKIRLLTGLMSAFLGGGFIGAWGYQTIGHHFALPVAAILFILGAGSVGYDVKLRIKFMLVRWYKNHQQTKNGREKSLRP</sequence>
<proteinExistence type="predicted"/>
<dbReference type="RefSeq" id="WP_089036375.1">
    <property type="nucleotide sequence ID" value="NZ_CP022278.1"/>
</dbReference>
<dbReference type="InterPro" id="IPR010699">
    <property type="entry name" value="DUF1275"/>
</dbReference>
<dbReference type="PANTHER" id="PTHR37314:SF4">
    <property type="entry name" value="UPF0700 TRANSMEMBRANE PROTEIN YOAK"/>
    <property type="match status" value="1"/>
</dbReference>
<keyword evidence="2" id="KW-1185">Reference proteome</keyword>
<dbReference type="Proteomes" id="UP000198238">
    <property type="component" value="Chromosome"/>
</dbReference>
<dbReference type="EMBL" id="CP022278">
    <property type="protein sequence ID" value="ASK27679.1"/>
    <property type="molecule type" value="Genomic_DNA"/>
</dbReference>
<name>A0A220S2H8_9NEIS</name>
<protein>
    <submittedName>
        <fullName evidence="1">DUF1275 family protein</fullName>
    </submittedName>
</protein>
<organism evidence="1 2">
    <name type="scientific">Neisseria chenwenguii</name>
    <dbReference type="NCBI Taxonomy" id="1853278"/>
    <lineage>
        <taxon>Bacteria</taxon>
        <taxon>Pseudomonadati</taxon>
        <taxon>Pseudomonadota</taxon>
        <taxon>Betaproteobacteria</taxon>
        <taxon>Neisseriales</taxon>
        <taxon>Neisseriaceae</taxon>
        <taxon>Neisseria</taxon>
    </lineage>
</organism>
<dbReference type="KEGG" id="nei:BG910_07965"/>
<dbReference type="PANTHER" id="PTHR37314">
    <property type="entry name" value="SLR0142 PROTEIN"/>
    <property type="match status" value="1"/>
</dbReference>
<evidence type="ECO:0000313" key="2">
    <source>
        <dbReference type="Proteomes" id="UP000198238"/>
    </source>
</evidence>
<gene>
    <name evidence="1" type="ORF">BG910_07965</name>
</gene>
<dbReference type="OrthoDB" id="270162at2"/>
<reference evidence="1 2" key="1">
    <citation type="submission" date="2017-06" db="EMBL/GenBank/DDBJ databases">
        <title>Neisseria chenwenguii sp. nov., isolated from the intestinal contents of Tibetan Plateau Pika in Yushu, Qinghai Province, China.</title>
        <authorList>
            <person name="Zhang G."/>
        </authorList>
    </citation>
    <scope>NUCLEOTIDE SEQUENCE [LARGE SCALE GENOMIC DNA]</scope>
    <source>
        <strain evidence="1 2">10023</strain>
    </source>
</reference>
<dbReference type="AlphaFoldDB" id="A0A220S2H8"/>
<dbReference type="Pfam" id="PF06912">
    <property type="entry name" value="DUF1275"/>
    <property type="match status" value="1"/>
</dbReference>